<reference evidence="1" key="2">
    <citation type="submission" date="2021-04" db="EMBL/GenBank/DDBJ databases">
        <authorList>
            <person name="Gilroy R."/>
        </authorList>
    </citation>
    <scope>NUCLEOTIDE SEQUENCE</scope>
    <source>
        <strain evidence="1">CHK189-11263</strain>
    </source>
</reference>
<name>A0A9D2MAE4_9FIRM</name>
<comment type="caution">
    <text evidence="1">The sequence shown here is derived from an EMBL/GenBank/DDBJ whole genome shotgun (WGS) entry which is preliminary data.</text>
</comment>
<organism evidence="1 2">
    <name type="scientific">Candidatus Flavonifractor intestinipullorum</name>
    <dbReference type="NCBI Taxonomy" id="2838587"/>
    <lineage>
        <taxon>Bacteria</taxon>
        <taxon>Bacillati</taxon>
        <taxon>Bacillota</taxon>
        <taxon>Clostridia</taxon>
        <taxon>Eubacteriales</taxon>
        <taxon>Oscillospiraceae</taxon>
        <taxon>Flavonifractor</taxon>
    </lineage>
</organism>
<accession>A0A9D2MAE4</accession>
<evidence type="ECO:0000313" key="2">
    <source>
        <dbReference type="Proteomes" id="UP000824208"/>
    </source>
</evidence>
<protein>
    <recommendedName>
        <fullName evidence="3">Phage protein</fullName>
    </recommendedName>
</protein>
<dbReference type="EMBL" id="DWYC01000046">
    <property type="protein sequence ID" value="HJB56752.1"/>
    <property type="molecule type" value="Genomic_DNA"/>
</dbReference>
<dbReference type="Proteomes" id="UP000824208">
    <property type="component" value="Unassembled WGS sequence"/>
</dbReference>
<dbReference type="AlphaFoldDB" id="A0A9D2MAE4"/>
<sequence length="167" mass="17885">MTGLDQIREAVADYLNQNGVKAVTAWAAQPRDGAGTPVCAVSLRRCEAVGSAFCDYLGERYNPETASWQALYGKRVEVTLGLDLYAGADAGGEEAIRAAFDALAGALQNGGPEGLRLERLTCGETEFDVEEGRYRCGVEAAGRAFLCAAAEEGELFLDFVLKGEWKH</sequence>
<proteinExistence type="predicted"/>
<gene>
    <name evidence="1" type="ORF">H9714_04280</name>
</gene>
<evidence type="ECO:0000313" key="1">
    <source>
        <dbReference type="EMBL" id="HJB56752.1"/>
    </source>
</evidence>
<reference evidence="1" key="1">
    <citation type="journal article" date="2021" name="PeerJ">
        <title>Extensive microbial diversity within the chicken gut microbiome revealed by metagenomics and culture.</title>
        <authorList>
            <person name="Gilroy R."/>
            <person name="Ravi A."/>
            <person name="Getino M."/>
            <person name="Pursley I."/>
            <person name="Horton D.L."/>
            <person name="Alikhan N.F."/>
            <person name="Baker D."/>
            <person name="Gharbi K."/>
            <person name="Hall N."/>
            <person name="Watson M."/>
            <person name="Adriaenssens E.M."/>
            <person name="Foster-Nyarko E."/>
            <person name="Jarju S."/>
            <person name="Secka A."/>
            <person name="Antonio M."/>
            <person name="Oren A."/>
            <person name="Chaudhuri R.R."/>
            <person name="La Ragione R."/>
            <person name="Hildebrand F."/>
            <person name="Pallen M.J."/>
        </authorList>
    </citation>
    <scope>NUCLEOTIDE SEQUENCE</scope>
    <source>
        <strain evidence="1">CHK189-11263</strain>
    </source>
</reference>
<evidence type="ECO:0008006" key="3">
    <source>
        <dbReference type="Google" id="ProtNLM"/>
    </source>
</evidence>